<dbReference type="CDD" id="cd16010">
    <property type="entry name" value="iPGM"/>
    <property type="match status" value="1"/>
</dbReference>
<evidence type="ECO:0000259" key="14">
    <source>
        <dbReference type="Pfam" id="PF01676"/>
    </source>
</evidence>
<dbReference type="InterPro" id="IPR005995">
    <property type="entry name" value="Pgm_bpd_ind"/>
</dbReference>
<dbReference type="Gene3D" id="3.40.1450.10">
    <property type="entry name" value="BPG-independent phosphoglycerate mutase, domain B"/>
    <property type="match status" value="1"/>
</dbReference>
<evidence type="ECO:0000256" key="12">
    <source>
        <dbReference type="PIRSR" id="PIRSR001492-2"/>
    </source>
</evidence>
<feature type="binding site" evidence="9 12">
    <location>
        <begin position="268"/>
        <end position="271"/>
    </location>
    <ligand>
        <name>substrate</name>
    </ligand>
</feature>
<dbReference type="GO" id="GO:0005829">
    <property type="term" value="C:cytosol"/>
    <property type="evidence" value="ECO:0007669"/>
    <property type="project" value="TreeGrafter"/>
</dbReference>
<keyword evidence="5 9" id="KW-0479">Metal-binding</keyword>
<dbReference type="Gene3D" id="3.40.720.10">
    <property type="entry name" value="Alkaline Phosphatase, subunit A"/>
    <property type="match status" value="1"/>
</dbReference>
<dbReference type="Pfam" id="PF06415">
    <property type="entry name" value="iPGM_N"/>
    <property type="match status" value="1"/>
</dbReference>
<feature type="binding site" evidence="9 12">
    <location>
        <begin position="161"/>
        <end position="162"/>
    </location>
    <ligand>
        <name>substrate</name>
    </ligand>
</feature>
<dbReference type="SUPFAM" id="SSF53649">
    <property type="entry name" value="Alkaline phosphatase-like"/>
    <property type="match status" value="1"/>
</dbReference>
<sequence>MDSAKLRVLKIKPVVLLVLDGFGIAPESTGNAIAKANTPNLDNFKLNYPYTKLIASGESVGLPANEAGNSEVGHLTLGAGRVVYQSLPRINMSIKDGTYFENQALLSALSHARRHKSTLHIMGLVSSGSVHSSIAHLYALLELCQKYNFTRVLLHIFTDGRDAPPRDGVSVVEKLEKYLKETKSAEIASVCGRYWSMDRDARWERTKRAYDAIVSGVGIQATSASEAIQASYDKNVSDEFVEPTVIVKDGRVVGEVNDNDSVIFFNFRIDRPRQLTMAFVFPNFEELKFIEFGYTPHGRQKAKKEGEKATGPTFVRTKWPKNIFFVTLTEYQKNLPVSAIAFPPEDIKDTFSSVISKFGLKQLHLTESEKERMVTFYFDGLTDTKVTGEDTLIVPSPNVATYDKKPEMAVWKIVEEFNKAVMKDYYNFIVINFANPDMVAHSGNIKATIKAIEIVDKALGMVSETTLLSGGSLYLTADHGNAEELLTYPTGSFFYTTSQGSMNTEHSNNPVPLMLVDASLRGVKDYLREGSLKDVAPTILTVMGITIPSVMTGEVLLKKN</sequence>
<organism evidence="16 17">
    <name type="scientific">Candidatus Woesebacteria bacterium RIFCSPHIGHO2_01_FULL_40_22</name>
    <dbReference type="NCBI Taxonomy" id="1802499"/>
    <lineage>
        <taxon>Bacteria</taxon>
        <taxon>Candidatus Woeseibacteriota</taxon>
    </lineage>
</organism>
<evidence type="ECO:0000259" key="15">
    <source>
        <dbReference type="Pfam" id="PF06415"/>
    </source>
</evidence>
<comment type="subunit">
    <text evidence="9">Monomer.</text>
</comment>
<dbReference type="InterPro" id="IPR017850">
    <property type="entry name" value="Alkaline_phosphatase_core_sf"/>
</dbReference>
<comment type="pathway">
    <text evidence="3 9">Carbohydrate degradation; glycolysis; pyruvate from D-glyceraldehyde 3-phosphate: step 3/5.</text>
</comment>
<comment type="catalytic activity">
    <reaction evidence="1 9">
        <text>(2R)-2-phosphoglycerate = (2R)-3-phosphoglycerate</text>
        <dbReference type="Rhea" id="RHEA:15901"/>
        <dbReference type="ChEBI" id="CHEBI:58272"/>
        <dbReference type="ChEBI" id="CHEBI:58289"/>
        <dbReference type="EC" id="5.4.2.12"/>
    </reaction>
</comment>
<protein>
    <recommendedName>
        <fullName evidence="9 10">2,3-bisphosphoglycerate-independent phosphoglycerate mutase</fullName>
        <shortName evidence="9">BPG-independent PGAM</shortName>
        <shortName evidence="9">Phosphoglyceromutase</shortName>
        <shortName evidence="9">iPGM</shortName>
        <ecNumber evidence="9 10">5.4.2.12</ecNumber>
    </recommendedName>
</protein>
<feature type="domain" description="Metalloenzyme" evidence="14">
    <location>
        <begin position="12"/>
        <end position="545"/>
    </location>
</feature>
<gene>
    <name evidence="9" type="primary">gpmI</name>
    <name evidence="16" type="ORF">A2628_02795</name>
</gene>
<name>A0A1F7YIN6_9BACT</name>
<reference evidence="16 17" key="1">
    <citation type="journal article" date="2016" name="Nat. Commun.">
        <title>Thousands of microbial genomes shed light on interconnected biogeochemical processes in an aquifer system.</title>
        <authorList>
            <person name="Anantharaman K."/>
            <person name="Brown C.T."/>
            <person name="Hug L.A."/>
            <person name="Sharon I."/>
            <person name="Castelle C.J."/>
            <person name="Probst A.J."/>
            <person name="Thomas B.C."/>
            <person name="Singh A."/>
            <person name="Wilkins M.J."/>
            <person name="Karaoz U."/>
            <person name="Brodie E.L."/>
            <person name="Williams K.H."/>
            <person name="Hubbard S.S."/>
            <person name="Banfield J.F."/>
        </authorList>
    </citation>
    <scope>NUCLEOTIDE SEQUENCE [LARGE SCALE GENOMIC DNA]</scope>
</reference>
<evidence type="ECO:0000256" key="1">
    <source>
        <dbReference type="ARBA" id="ARBA00000370"/>
    </source>
</evidence>
<dbReference type="PANTHER" id="PTHR31637:SF0">
    <property type="entry name" value="2,3-BISPHOSPHOGLYCERATE-INDEPENDENT PHOSPHOGLYCERATE MUTASE"/>
    <property type="match status" value="1"/>
</dbReference>
<evidence type="ECO:0000313" key="17">
    <source>
        <dbReference type="Proteomes" id="UP000179221"/>
    </source>
</evidence>
<keyword evidence="8 9" id="KW-0413">Isomerase</keyword>
<dbReference type="AlphaFoldDB" id="A0A1F7YIN6"/>
<comment type="function">
    <text evidence="2 9">Catalyzes the interconversion of 2-phosphoglycerate and 3-phosphoglycerate.</text>
</comment>
<keyword evidence="6 9" id="KW-0324">Glycolysis</keyword>
<feature type="binding site" evidence="9 13">
    <location>
        <position position="506"/>
    </location>
    <ligand>
        <name>Mn(2+)</name>
        <dbReference type="ChEBI" id="CHEBI:29035"/>
        <label>1</label>
    </ligand>
</feature>
<feature type="binding site" evidence="9 13">
    <location>
        <position position="437"/>
    </location>
    <ligand>
        <name>Mn(2+)</name>
        <dbReference type="ChEBI" id="CHEBI:29035"/>
        <label>1</label>
    </ligand>
</feature>
<feature type="active site" description="Phosphoserine intermediate" evidence="9 11">
    <location>
        <position position="70"/>
    </location>
</feature>
<dbReference type="InterPro" id="IPR036646">
    <property type="entry name" value="PGAM_B_sf"/>
</dbReference>
<dbReference type="SUPFAM" id="SSF64158">
    <property type="entry name" value="2,3-Bisphosphoglycerate-independent phosphoglycerate mutase, substrate-binding domain"/>
    <property type="match status" value="1"/>
</dbReference>
<dbReference type="InterPro" id="IPR006124">
    <property type="entry name" value="Metalloenzyme"/>
</dbReference>
<comment type="similarity">
    <text evidence="4 9">Belongs to the BPG-independent phosphoglycerate mutase family.</text>
</comment>
<feature type="domain" description="BPG-independent PGAM N-terminal" evidence="15">
    <location>
        <begin position="90"/>
        <end position="332"/>
    </location>
</feature>
<dbReference type="EC" id="5.4.2.12" evidence="9 10"/>
<feature type="binding site" evidence="9 13">
    <location>
        <position position="479"/>
    </location>
    <ligand>
        <name>Mn(2+)</name>
        <dbReference type="ChEBI" id="CHEBI:29035"/>
        <label>2</label>
    </ligand>
</feature>
<feature type="binding site" evidence="9 12">
    <location>
        <position position="370"/>
    </location>
    <ligand>
        <name>substrate</name>
    </ligand>
</feature>
<comment type="caution">
    <text evidence="16">The sequence shown here is derived from an EMBL/GenBank/DDBJ whole genome shotgun (WGS) entry which is preliminary data.</text>
</comment>
<feature type="binding site" evidence="9 13">
    <location>
        <position position="478"/>
    </location>
    <ligand>
        <name>Mn(2+)</name>
        <dbReference type="ChEBI" id="CHEBI:29035"/>
        <label>2</label>
    </ligand>
</feature>
<dbReference type="GO" id="GO:0030145">
    <property type="term" value="F:manganese ion binding"/>
    <property type="evidence" value="ECO:0007669"/>
    <property type="project" value="UniProtKB-UniRule"/>
</dbReference>
<dbReference type="UniPathway" id="UPA00109">
    <property type="reaction ID" value="UER00186"/>
</dbReference>
<proteinExistence type="inferred from homology"/>
<evidence type="ECO:0000256" key="5">
    <source>
        <dbReference type="ARBA" id="ARBA00022723"/>
    </source>
</evidence>
<accession>A0A1F7YIN6</accession>
<dbReference type="GO" id="GO:0004619">
    <property type="term" value="F:phosphoglycerate mutase activity"/>
    <property type="evidence" value="ECO:0007669"/>
    <property type="project" value="UniProtKB-UniRule"/>
</dbReference>
<dbReference type="GO" id="GO:0006096">
    <property type="term" value="P:glycolytic process"/>
    <property type="evidence" value="ECO:0007669"/>
    <property type="project" value="UniProtKB-UniRule"/>
</dbReference>
<evidence type="ECO:0000256" key="13">
    <source>
        <dbReference type="PIRSR" id="PIRSR001492-3"/>
    </source>
</evidence>
<feature type="binding site" evidence="9 13">
    <location>
        <position position="441"/>
    </location>
    <ligand>
        <name>Mn(2+)</name>
        <dbReference type="ChEBI" id="CHEBI:29035"/>
        <label>1</label>
    </ligand>
</feature>
<keyword evidence="7 9" id="KW-0464">Manganese</keyword>
<dbReference type="InterPro" id="IPR011258">
    <property type="entry name" value="BPG-indep_PGM_N"/>
</dbReference>
<evidence type="ECO:0000256" key="3">
    <source>
        <dbReference type="ARBA" id="ARBA00004798"/>
    </source>
</evidence>
<evidence type="ECO:0000256" key="9">
    <source>
        <dbReference type="HAMAP-Rule" id="MF_01038"/>
    </source>
</evidence>
<dbReference type="PANTHER" id="PTHR31637">
    <property type="entry name" value="2,3-BISPHOSPHOGLYCERATE-INDEPENDENT PHOSPHOGLYCERATE MUTASE"/>
    <property type="match status" value="1"/>
</dbReference>
<dbReference type="EMBL" id="MGGL01000007">
    <property type="protein sequence ID" value="OGM27050.1"/>
    <property type="molecule type" value="Genomic_DNA"/>
</dbReference>
<dbReference type="Pfam" id="PF01676">
    <property type="entry name" value="Metalloenzyme"/>
    <property type="match status" value="1"/>
</dbReference>
<dbReference type="FunFam" id="3.40.1450.10:FF:000002">
    <property type="entry name" value="2,3-bisphosphoglycerate-independent phosphoglycerate mutase"/>
    <property type="match status" value="1"/>
</dbReference>
<evidence type="ECO:0000256" key="7">
    <source>
        <dbReference type="ARBA" id="ARBA00023211"/>
    </source>
</evidence>
<dbReference type="Proteomes" id="UP000179221">
    <property type="component" value="Unassembled WGS sequence"/>
</dbReference>
<evidence type="ECO:0000256" key="6">
    <source>
        <dbReference type="ARBA" id="ARBA00023152"/>
    </source>
</evidence>
<feature type="binding site" evidence="9 12">
    <location>
        <position position="199"/>
    </location>
    <ligand>
        <name>substrate</name>
    </ligand>
</feature>
<evidence type="ECO:0000256" key="10">
    <source>
        <dbReference type="NCBIfam" id="TIGR01307"/>
    </source>
</evidence>
<dbReference type="PIRSF" id="PIRSF001492">
    <property type="entry name" value="IPGAM"/>
    <property type="match status" value="1"/>
</dbReference>
<feature type="binding site" evidence="9 13">
    <location>
        <position position="70"/>
    </location>
    <ligand>
        <name>Mn(2+)</name>
        <dbReference type="ChEBI" id="CHEBI:29035"/>
        <label>2</label>
    </ligand>
</feature>
<feature type="binding site" evidence="9 13">
    <location>
        <position position="20"/>
    </location>
    <ligand>
        <name>Mn(2+)</name>
        <dbReference type="ChEBI" id="CHEBI:29035"/>
        <label>2</label>
    </ligand>
</feature>
<evidence type="ECO:0000313" key="16">
    <source>
        <dbReference type="EMBL" id="OGM27050.1"/>
    </source>
</evidence>
<evidence type="ECO:0000256" key="11">
    <source>
        <dbReference type="PIRSR" id="PIRSR001492-1"/>
    </source>
</evidence>
<feature type="binding site" evidence="9 12">
    <location>
        <position position="193"/>
    </location>
    <ligand>
        <name>substrate</name>
    </ligand>
</feature>
<evidence type="ECO:0000256" key="2">
    <source>
        <dbReference type="ARBA" id="ARBA00002315"/>
    </source>
</evidence>
<dbReference type="NCBIfam" id="TIGR01307">
    <property type="entry name" value="pgm_bpd_ind"/>
    <property type="match status" value="1"/>
</dbReference>
<feature type="binding site" evidence="9 12">
    <location>
        <position position="131"/>
    </location>
    <ligand>
        <name>substrate</name>
    </ligand>
</feature>
<evidence type="ECO:0000256" key="8">
    <source>
        <dbReference type="ARBA" id="ARBA00023235"/>
    </source>
</evidence>
<dbReference type="GO" id="GO:0006007">
    <property type="term" value="P:glucose catabolic process"/>
    <property type="evidence" value="ECO:0007669"/>
    <property type="project" value="InterPro"/>
</dbReference>
<dbReference type="HAMAP" id="MF_01038">
    <property type="entry name" value="GpmI"/>
    <property type="match status" value="1"/>
</dbReference>
<comment type="cofactor">
    <cofactor evidence="9">
        <name>Mn(2+)</name>
        <dbReference type="ChEBI" id="CHEBI:29035"/>
    </cofactor>
    <text evidence="9">Binds 2 manganese ions per subunit.</text>
</comment>
<evidence type="ECO:0000256" key="4">
    <source>
        <dbReference type="ARBA" id="ARBA00008819"/>
    </source>
</evidence>